<reference evidence="1 2" key="1">
    <citation type="submission" date="2023-05" db="EMBL/GenBank/DDBJ databases">
        <title>Novel species of genus Flectobacillus isolated from stream in China.</title>
        <authorList>
            <person name="Lu H."/>
        </authorList>
    </citation>
    <scope>NUCLEOTIDE SEQUENCE [LARGE SCALE GENOMIC DNA]</scope>
    <source>
        <strain evidence="1 2">DC10W</strain>
    </source>
</reference>
<protein>
    <submittedName>
        <fullName evidence="1">Uncharacterized protein</fullName>
    </submittedName>
</protein>
<dbReference type="EMBL" id="JASHID010000005">
    <property type="protein sequence ID" value="MDI9864459.1"/>
    <property type="molecule type" value="Genomic_DNA"/>
</dbReference>
<dbReference type="Proteomes" id="UP001236569">
    <property type="component" value="Unassembled WGS sequence"/>
</dbReference>
<evidence type="ECO:0000313" key="1">
    <source>
        <dbReference type="EMBL" id="MDI9864459.1"/>
    </source>
</evidence>
<dbReference type="RefSeq" id="WP_283369652.1">
    <property type="nucleotide sequence ID" value="NZ_JASHID010000005.1"/>
</dbReference>
<organism evidence="1 2">
    <name type="scientific">Flectobacillus longus</name>
    <dbReference type="NCBI Taxonomy" id="2984207"/>
    <lineage>
        <taxon>Bacteria</taxon>
        <taxon>Pseudomonadati</taxon>
        <taxon>Bacteroidota</taxon>
        <taxon>Cytophagia</taxon>
        <taxon>Cytophagales</taxon>
        <taxon>Flectobacillaceae</taxon>
        <taxon>Flectobacillus</taxon>
    </lineage>
</organism>
<keyword evidence="2" id="KW-1185">Reference proteome</keyword>
<accession>A0ABT6YLX6</accession>
<sequence>MKRNINLRNYLLGSSKPSFLNGFLFFWGAIENPYEKTMEHYASSSVNESLYNDWLTVGNDLKHSIEKHKQLIAEHEK</sequence>
<proteinExistence type="predicted"/>
<gene>
    <name evidence="1" type="ORF">QM480_08990</name>
</gene>
<comment type="caution">
    <text evidence="1">The sequence shown here is derived from an EMBL/GenBank/DDBJ whole genome shotgun (WGS) entry which is preliminary data.</text>
</comment>
<evidence type="ECO:0000313" key="2">
    <source>
        <dbReference type="Proteomes" id="UP001236569"/>
    </source>
</evidence>
<name>A0ABT6YLX6_9BACT</name>